<dbReference type="InterPro" id="IPR014774">
    <property type="entry name" value="KaiC-like_dom"/>
</dbReference>
<dbReference type="AlphaFoldDB" id="A0A1I7H1Z8"/>
<organism evidence="2 3">
    <name type="scientific">Pseudoduganella namucuonensis</name>
    <dbReference type="NCBI Taxonomy" id="1035707"/>
    <lineage>
        <taxon>Bacteria</taxon>
        <taxon>Pseudomonadati</taxon>
        <taxon>Pseudomonadota</taxon>
        <taxon>Betaproteobacteria</taxon>
        <taxon>Burkholderiales</taxon>
        <taxon>Oxalobacteraceae</taxon>
        <taxon>Telluria group</taxon>
        <taxon>Pseudoduganella</taxon>
    </lineage>
</organism>
<dbReference type="PANTHER" id="PTHR42926">
    <property type="match status" value="1"/>
</dbReference>
<dbReference type="PRINTS" id="PR01874">
    <property type="entry name" value="DNAREPAIRADA"/>
</dbReference>
<evidence type="ECO:0000313" key="3">
    <source>
        <dbReference type="Proteomes" id="UP000199391"/>
    </source>
</evidence>
<accession>A0A1I7H1Z8</accession>
<dbReference type="Proteomes" id="UP000199391">
    <property type="component" value="Unassembled WGS sequence"/>
</dbReference>
<dbReference type="Gene3D" id="3.40.50.300">
    <property type="entry name" value="P-loop containing nucleotide triphosphate hydrolases"/>
    <property type="match status" value="2"/>
</dbReference>
<dbReference type="Pfam" id="PF06745">
    <property type="entry name" value="ATPase"/>
    <property type="match status" value="2"/>
</dbReference>
<dbReference type="InterPro" id="IPR010624">
    <property type="entry name" value="KaiC_dom"/>
</dbReference>
<dbReference type="EMBL" id="FPBO01000004">
    <property type="protein sequence ID" value="SFU54734.1"/>
    <property type="molecule type" value="Genomic_DNA"/>
</dbReference>
<dbReference type="GO" id="GO:0005524">
    <property type="term" value="F:ATP binding"/>
    <property type="evidence" value="ECO:0007669"/>
    <property type="project" value="InterPro"/>
</dbReference>
<feature type="domain" description="KaiC" evidence="1">
    <location>
        <begin position="192"/>
        <end position="425"/>
    </location>
</feature>
<keyword evidence="3" id="KW-1185">Reference proteome</keyword>
<name>A0A1I7H1Z8_9BURK</name>
<dbReference type="SUPFAM" id="SSF52540">
    <property type="entry name" value="P-loop containing nucleoside triphosphate hydrolases"/>
    <property type="match status" value="2"/>
</dbReference>
<protein>
    <submittedName>
        <fullName evidence="2">Circadian clock protein KaiC</fullName>
    </submittedName>
</protein>
<evidence type="ECO:0000313" key="2">
    <source>
        <dbReference type="EMBL" id="SFU54734.1"/>
    </source>
</evidence>
<proteinExistence type="predicted"/>
<dbReference type="PROSITE" id="PS51146">
    <property type="entry name" value="KAIC"/>
    <property type="match status" value="1"/>
</dbReference>
<sequence length="432" mass="47303">MYITLCEPGDSIVKNVAAFGWNMNEVDIVDLSPSGEALGENSGDYHMFPPSEVESVPVWNAIYQAVRAKSPHRLVIDSVTQLRYLATDEYQFRKNILGLVNFLDKANITSFLVFEPTEMDRDTAVALAADGVIRLRFEISPALAIGLRSIQVDKMRGSDFMSGRHPFRISQGGFSVFPHRIEGAGLRPPGESIFSSGIEAMDSLLGGGLESGTTTLLTGPTGTGKSTLGTQFLAHHAATGRAILFTFEEPPSFIIARSRGLGKPVDMIVDSGMLKIIRINPLELYPDEFLAMVRHAVEVDGCTMVMIDSLRGYQFAMEEFGKPQAHIHNLVSYLSRLGVTTILINEVEHITSTSLKATDLGGSHLADNIVLLRYAEYAGKVIKIVGCLKKRVGNFEPELRQIRVDESGIHVSEKLEHLRGILTGIPASTKDM</sequence>
<dbReference type="PANTHER" id="PTHR42926:SF1">
    <property type="entry name" value="CIRCADIAN CLOCK OSCILLATOR PROTEIN KAIC 1"/>
    <property type="match status" value="1"/>
</dbReference>
<dbReference type="InterPro" id="IPR051347">
    <property type="entry name" value="Circadian_clock_KaiC-rel"/>
</dbReference>
<reference evidence="3" key="1">
    <citation type="submission" date="2016-10" db="EMBL/GenBank/DDBJ databases">
        <authorList>
            <person name="Varghese N."/>
            <person name="Submissions S."/>
        </authorList>
    </citation>
    <scope>NUCLEOTIDE SEQUENCE [LARGE SCALE GENOMIC DNA]</scope>
    <source>
        <strain evidence="3">CGMCC 1.11014</strain>
    </source>
</reference>
<dbReference type="InterPro" id="IPR027417">
    <property type="entry name" value="P-loop_NTPase"/>
</dbReference>
<gene>
    <name evidence="2" type="ORF">SAMN05216552_1004273</name>
</gene>
<dbReference type="STRING" id="1035707.SAMN05216552_1004273"/>
<evidence type="ECO:0000259" key="1">
    <source>
        <dbReference type="PROSITE" id="PS51146"/>
    </source>
</evidence>